<accession>A0A0D5CKL8</accession>
<dbReference type="Proteomes" id="UP000032604">
    <property type="component" value="Chromosome"/>
</dbReference>
<reference evidence="3 5" key="2">
    <citation type="submission" date="2018-08" db="EMBL/GenBank/DDBJ databases">
        <title>Genome Sequence of Clavibacter michiganensis Subspecies type strains, and the Atypical Peach-Colored Strains Isolated from Tomato.</title>
        <authorList>
            <person name="Osdaghi E."/>
            <person name="Portier P."/>
            <person name="Briand M."/>
            <person name="Jacques M.-A."/>
        </authorList>
    </citation>
    <scope>NUCLEOTIDE SEQUENCE [LARGE SCALE GENOMIC DNA]</scope>
    <source>
        <strain evidence="3 5">CFBP 6488</strain>
    </source>
</reference>
<dbReference type="SUPFAM" id="SSF55821">
    <property type="entry name" value="YrdC/RibB"/>
    <property type="match status" value="1"/>
</dbReference>
<sequence>MTDTTRTIPWDGSLDERAAQALEAPGGLVVAATKVGYILMTTDGTGLERKFDAKQRNRDKPGVVLCTSIEQLEELAVLNDEILAFYQEHWDADVLLGCILPWREDAKHLIPDEVAGQLAMDRRGTSCFVIRFGRPAEQLAERLWESRRLSFASSANPSGKGNRGRVEGIGERIEQQADVIVAADDYVASIQPGLDETSRHEQGVMVSMVDASGALIPEQRGERSVTPNPTLIRRGLAVDVIMSALARSFPSWDYRHGEYY</sequence>
<gene>
    <name evidence="3" type="ORF">DZF93_08680</name>
    <name evidence="2" type="ORF">VO01_12625</name>
</gene>
<dbReference type="EMBL" id="CP011043">
    <property type="protein sequence ID" value="AJW79854.1"/>
    <property type="molecule type" value="Genomic_DNA"/>
</dbReference>
<evidence type="ECO:0000313" key="2">
    <source>
        <dbReference type="EMBL" id="AJW79854.1"/>
    </source>
</evidence>
<dbReference type="GO" id="GO:0003725">
    <property type="term" value="F:double-stranded RNA binding"/>
    <property type="evidence" value="ECO:0007669"/>
    <property type="project" value="InterPro"/>
</dbReference>
<evidence type="ECO:0000259" key="1">
    <source>
        <dbReference type="PROSITE" id="PS51163"/>
    </source>
</evidence>
<dbReference type="PROSITE" id="PS51163">
    <property type="entry name" value="YRDC"/>
    <property type="match status" value="1"/>
</dbReference>
<dbReference type="KEGG" id="cmh:VO01_12625"/>
<evidence type="ECO:0000313" key="3">
    <source>
        <dbReference type="EMBL" id="RIJ34559.1"/>
    </source>
</evidence>
<dbReference type="Gene3D" id="3.90.870.10">
    <property type="entry name" value="DHBP synthase"/>
    <property type="match status" value="1"/>
</dbReference>
<evidence type="ECO:0000313" key="4">
    <source>
        <dbReference type="Proteomes" id="UP000032604"/>
    </source>
</evidence>
<feature type="domain" description="YrdC-like" evidence="1">
    <location>
        <begin position="12"/>
        <end position="237"/>
    </location>
</feature>
<organism evidence="2 4">
    <name type="scientific">Clavibacter michiganensis subsp. insidiosus</name>
    <dbReference type="NCBI Taxonomy" id="33014"/>
    <lineage>
        <taxon>Bacteria</taxon>
        <taxon>Bacillati</taxon>
        <taxon>Actinomycetota</taxon>
        <taxon>Actinomycetes</taxon>
        <taxon>Micrococcales</taxon>
        <taxon>Microbacteriaceae</taxon>
        <taxon>Clavibacter</taxon>
    </lineage>
</organism>
<dbReference type="OrthoDB" id="2135299at2"/>
<reference evidence="2 4" key="1">
    <citation type="journal article" date="2015" name="Genome Announc.">
        <title>Complete Genome Sequence of Clavibacter michiganensis subsp. insidiosus R1-1 Using PacBio Single-Molecule Real-Time Technology.</title>
        <authorList>
            <person name="Lu Y."/>
            <person name="Samac D.A."/>
            <person name="Glazebrook J."/>
            <person name="Ishimaru C.A."/>
        </authorList>
    </citation>
    <scope>NUCLEOTIDE SEQUENCE [LARGE SCALE GENOMIC DNA]</scope>
    <source>
        <strain evidence="2 4">R1-1</strain>
    </source>
</reference>
<dbReference type="InterPro" id="IPR006070">
    <property type="entry name" value="Sua5-like_dom"/>
</dbReference>
<dbReference type="Proteomes" id="UP000266634">
    <property type="component" value="Unassembled WGS sequence"/>
</dbReference>
<dbReference type="HOGENOM" id="CLU_1068318_0_0_11"/>
<proteinExistence type="predicted"/>
<name>A0A0D5CKL8_9MICO</name>
<dbReference type="AlphaFoldDB" id="A0A0D5CKL8"/>
<evidence type="ECO:0000313" key="5">
    <source>
        <dbReference type="Proteomes" id="UP000266634"/>
    </source>
</evidence>
<dbReference type="PATRIC" id="fig|33014.5.peg.2601"/>
<dbReference type="Pfam" id="PF01300">
    <property type="entry name" value="Sua5_yciO_yrdC"/>
    <property type="match status" value="1"/>
</dbReference>
<dbReference type="InterPro" id="IPR017945">
    <property type="entry name" value="DHBP_synth_RibB-like_a/b_dom"/>
</dbReference>
<dbReference type="EMBL" id="QWEA01000298">
    <property type="protein sequence ID" value="RIJ34559.1"/>
    <property type="molecule type" value="Genomic_DNA"/>
</dbReference>
<dbReference type="RefSeq" id="WP_045529424.1">
    <property type="nucleotide sequence ID" value="NZ_CP011043.1"/>
</dbReference>
<protein>
    <submittedName>
        <fullName evidence="2">Translation factor (SUA5)</fullName>
    </submittedName>
</protein>